<dbReference type="KEGG" id="thas:C6Y53_00215"/>
<accession>A0A2S0MK94</accession>
<dbReference type="PANTHER" id="PTHR35336:SF5">
    <property type="entry name" value="ADENOSYLCOBINAMIDE AMIDOHYDROLASE"/>
    <property type="match status" value="1"/>
</dbReference>
<dbReference type="PANTHER" id="PTHR35336">
    <property type="entry name" value="ADENOSYLCOBINAMIDE AMIDOHYDROLASE"/>
    <property type="match status" value="1"/>
</dbReference>
<keyword evidence="2" id="KW-1185">Reference proteome</keyword>
<dbReference type="Pfam" id="PF01955">
    <property type="entry name" value="CbiZ"/>
    <property type="match status" value="1"/>
</dbReference>
<name>A0A2S0MK94_9RHOB</name>
<organism evidence="1 2">
    <name type="scientific">Pukyongiella litopenaei</name>
    <dbReference type="NCBI Taxonomy" id="2605946"/>
    <lineage>
        <taxon>Bacteria</taxon>
        <taxon>Pseudomonadati</taxon>
        <taxon>Pseudomonadota</taxon>
        <taxon>Alphaproteobacteria</taxon>
        <taxon>Rhodobacterales</taxon>
        <taxon>Paracoccaceae</taxon>
        <taxon>Pukyongiella</taxon>
    </lineage>
</organism>
<evidence type="ECO:0000313" key="1">
    <source>
        <dbReference type="EMBL" id="AVO36286.1"/>
    </source>
</evidence>
<dbReference type="InterPro" id="IPR002808">
    <property type="entry name" value="AdoCbi_amidolase"/>
</dbReference>
<dbReference type="RefSeq" id="WP_106470601.1">
    <property type="nucleotide sequence ID" value="NZ_CP027665.1"/>
</dbReference>
<dbReference type="Proteomes" id="UP000237655">
    <property type="component" value="Chromosome"/>
</dbReference>
<sequence length="223" mass="23527">MSARLVRPWLELDLGTPHRVLSWAVHRPGLVEARHILWREVRNADLPPGLDVTGWLADEVTARGRGDAVTMLTSRNLDRFEQAQARVDGVTAHCVATVGLSNAERIGTRVDRSGTDWGTINVALVLSQPLTDAALIETVSIVAQARTTAIIGTGLMLPTGCATGTGTDCIAVAAPAGDMPYAGLHTAAGEATGRAVLDAIGTAARVWMERDRRPAGAGPTRRG</sequence>
<dbReference type="EMBL" id="CP027665">
    <property type="protein sequence ID" value="AVO36286.1"/>
    <property type="molecule type" value="Genomic_DNA"/>
</dbReference>
<dbReference type="AlphaFoldDB" id="A0A2S0MK94"/>
<dbReference type="GO" id="GO:0016787">
    <property type="term" value="F:hydrolase activity"/>
    <property type="evidence" value="ECO:0007669"/>
    <property type="project" value="UniProtKB-KW"/>
</dbReference>
<keyword evidence="1" id="KW-0378">Hydrolase</keyword>
<evidence type="ECO:0000313" key="2">
    <source>
        <dbReference type="Proteomes" id="UP000237655"/>
    </source>
</evidence>
<proteinExistence type="predicted"/>
<reference evidence="2" key="1">
    <citation type="submission" date="2018-03" db="EMBL/GenBank/DDBJ databases">
        <title>Genomic analysis of the strain SH-1 isolated from shrimp intestine.</title>
        <authorList>
            <person name="Kim Y.-S."/>
            <person name="Kim S.-E."/>
            <person name="Kim K.-H."/>
        </authorList>
    </citation>
    <scope>NUCLEOTIDE SEQUENCE [LARGE SCALE GENOMIC DNA]</scope>
    <source>
        <strain evidence="2">SH-1</strain>
    </source>
</reference>
<dbReference type="InterPro" id="IPR052209">
    <property type="entry name" value="CbiZ"/>
</dbReference>
<protein>
    <submittedName>
        <fullName evidence="1">Adenosylcobinamide amidohydrolase</fullName>
    </submittedName>
</protein>
<gene>
    <name evidence="1" type="ORF">C6Y53_00215</name>
</gene>